<evidence type="ECO:0000313" key="2">
    <source>
        <dbReference type="WBParaSite" id="PS1159_v2.g22541.t1"/>
    </source>
</evidence>
<organism evidence="1 2">
    <name type="scientific">Panagrolaimus sp. PS1159</name>
    <dbReference type="NCBI Taxonomy" id="55785"/>
    <lineage>
        <taxon>Eukaryota</taxon>
        <taxon>Metazoa</taxon>
        <taxon>Ecdysozoa</taxon>
        <taxon>Nematoda</taxon>
        <taxon>Chromadorea</taxon>
        <taxon>Rhabditida</taxon>
        <taxon>Tylenchina</taxon>
        <taxon>Panagrolaimomorpha</taxon>
        <taxon>Panagrolaimoidea</taxon>
        <taxon>Panagrolaimidae</taxon>
        <taxon>Panagrolaimus</taxon>
    </lineage>
</organism>
<protein>
    <submittedName>
        <fullName evidence="2">Uncharacterized protein</fullName>
    </submittedName>
</protein>
<name>A0AC35FZC1_9BILA</name>
<evidence type="ECO:0000313" key="1">
    <source>
        <dbReference type="Proteomes" id="UP000887580"/>
    </source>
</evidence>
<proteinExistence type="predicted"/>
<accession>A0AC35FZC1</accession>
<reference evidence="2" key="1">
    <citation type="submission" date="2022-11" db="UniProtKB">
        <authorList>
            <consortium name="WormBaseParasite"/>
        </authorList>
    </citation>
    <scope>IDENTIFICATION</scope>
</reference>
<dbReference type="WBParaSite" id="PS1159_v2.g22541.t1">
    <property type="protein sequence ID" value="PS1159_v2.g22541.t1"/>
    <property type="gene ID" value="PS1159_v2.g22541"/>
</dbReference>
<sequence>MAIIVANIASAIFSFPGILAICCIRNFEKRQQIKLSVISFFMAGIYLIQFGVSILVSNNYRGYTYYNGYSYSYNNTNLYVLVNSIGLVTVSAEIVTLLGSCILYFLLRPQQTTRPQLSTTVMQGNNGTPPVGPLMT</sequence>
<dbReference type="Proteomes" id="UP000887580">
    <property type="component" value="Unplaced"/>
</dbReference>